<dbReference type="PRINTS" id="PR00598">
    <property type="entry name" value="HTHMARR"/>
</dbReference>
<dbReference type="AlphaFoldDB" id="A0A1G9GIL0"/>
<sequence length="151" mass="18085">MDRTNLLLNGHYLRKLHDKYIQVVCEKFDMPKIEIDILLFLHYNPTLDTAKDMVKYRFFSKSHISKALDHLQENGYVSTQREENDRRKAHLTIRSEAHPIIEEAINRQEMLKKKLSENFTDYEKKLINELIDKFMLNVQKALEESEESEMK</sequence>
<keyword evidence="1" id="KW-0805">Transcription regulation</keyword>
<evidence type="ECO:0000256" key="2">
    <source>
        <dbReference type="ARBA" id="ARBA00023125"/>
    </source>
</evidence>
<dbReference type="InterPro" id="IPR036390">
    <property type="entry name" value="WH_DNA-bd_sf"/>
</dbReference>
<keyword evidence="6" id="KW-1185">Reference proteome</keyword>
<gene>
    <name evidence="5" type="ORF">SAMN04488098_11181</name>
</gene>
<dbReference type="SUPFAM" id="SSF46785">
    <property type="entry name" value="Winged helix' DNA-binding domain"/>
    <property type="match status" value="1"/>
</dbReference>
<dbReference type="PROSITE" id="PS50995">
    <property type="entry name" value="HTH_MARR_2"/>
    <property type="match status" value="1"/>
</dbReference>
<accession>A0A1G9GIL0</accession>
<evidence type="ECO:0000256" key="3">
    <source>
        <dbReference type="ARBA" id="ARBA00023163"/>
    </source>
</evidence>
<reference evidence="6" key="1">
    <citation type="submission" date="2016-10" db="EMBL/GenBank/DDBJ databases">
        <authorList>
            <person name="Varghese N."/>
            <person name="Submissions S."/>
        </authorList>
    </citation>
    <scope>NUCLEOTIDE SEQUENCE [LARGE SCALE GENOMIC DNA]</scope>
    <source>
        <strain evidence="6">DSM 19181</strain>
    </source>
</reference>
<evidence type="ECO:0000313" key="5">
    <source>
        <dbReference type="EMBL" id="SDL00500.1"/>
    </source>
</evidence>
<proteinExistence type="predicted"/>
<feature type="domain" description="HTH marR-type" evidence="4">
    <location>
        <begin position="1"/>
        <end position="136"/>
    </location>
</feature>
<dbReference type="PANTHER" id="PTHR42756:SF1">
    <property type="entry name" value="TRANSCRIPTIONAL REPRESSOR OF EMRAB OPERON"/>
    <property type="match status" value="1"/>
</dbReference>
<dbReference type="InterPro" id="IPR036388">
    <property type="entry name" value="WH-like_DNA-bd_sf"/>
</dbReference>
<dbReference type="SMART" id="SM00347">
    <property type="entry name" value="HTH_MARR"/>
    <property type="match status" value="1"/>
</dbReference>
<name>A0A1G9GIL0_9LACT</name>
<evidence type="ECO:0000259" key="4">
    <source>
        <dbReference type="PROSITE" id="PS50995"/>
    </source>
</evidence>
<dbReference type="InterPro" id="IPR000835">
    <property type="entry name" value="HTH_MarR-typ"/>
</dbReference>
<keyword evidence="3" id="KW-0804">Transcription</keyword>
<organism evidence="5 6">
    <name type="scientific">Alkalibacterium thalassium</name>
    <dbReference type="NCBI Taxonomy" id="426701"/>
    <lineage>
        <taxon>Bacteria</taxon>
        <taxon>Bacillati</taxon>
        <taxon>Bacillota</taxon>
        <taxon>Bacilli</taxon>
        <taxon>Lactobacillales</taxon>
        <taxon>Carnobacteriaceae</taxon>
        <taxon>Alkalibacterium</taxon>
    </lineage>
</organism>
<dbReference type="STRING" id="426701.SAMN04488098_11181"/>
<dbReference type="RefSeq" id="WP_091269065.1">
    <property type="nucleotide sequence ID" value="NZ_FNFK01000118.1"/>
</dbReference>
<protein>
    <submittedName>
        <fullName evidence="5">MarR family protein</fullName>
    </submittedName>
</protein>
<dbReference type="Gene3D" id="1.10.10.10">
    <property type="entry name" value="Winged helix-like DNA-binding domain superfamily/Winged helix DNA-binding domain"/>
    <property type="match status" value="1"/>
</dbReference>
<dbReference type="GO" id="GO:0003677">
    <property type="term" value="F:DNA binding"/>
    <property type="evidence" value="ECO:0007669"/>
    <property type="project" value="UniProtKB-KW"/>
</dbReference>
<dbReference type="OrthoDB" id="166070at2"/>
<dbReference type="Pfam" id="PF12802">
    <property type="entry name" value="MarR_2"/>
    <property type="match status" value="1"/>
</dbReference>
<dbReference type="PANTHER" id="PTHR42756">
    <property type="entry name" value="TRANSCRIPTIONAL REGULATOR, MARR"/>
    <property type="match status" value="1"/>
</dbReference>
<dbReference type="GO" id="GO:0003700">
    <property type="term" value="F:DNA-binding transcription factor activity"/>
    <property type="evidence" value="ECO:0007669"/>
    <property type="project" value="InterPro"/>
</dbReference>
<dbReference type="EMBL" id="FNFK01000118">
    <property type="protein sequence ID" value="SDL00500.1"/>
    <property type="molecule type" value="Genomic_DNA"/>
</dbReference>
<keyword evidence="2" id="KW-0238">DNA-binding</keyword>
<evidence type="ECO:0000313" key="6">
    <source>
        <dbReference type="Proteomes" id="UP000199433"/>
    </source>
</evidence>
<evidence type="ECO:0000256" key="1">
    <source>
        <dbReference type="ARBA" id="ARBA00023015"/>
    </source>
</evidence>
<dbReference type="Proteomes" id="UP000199433">
    <property type="component" value="Unassembled WGS sequence"/>
</dbReference>